<dbReference type="PANTHER" id="PTHR43080">
    <property type="entry name" value="CBS DOMAIN-CONTAINING PROTEIN CBSX3, MITOCHONDRIAL"/>
    <property type="match status" value="1"/>
</dbReference>
<dbReference type="InterPro" id="IPR001387">
    <property type="entry name" value="Cro/C1-type_HTH"/>
</dbReference>
<keyword evidence="6" id="KW-1185">Reference proteome</keyword>
<feature type="domain" description="HTH cro/C1-type" evidence="3">
    <location>
        <begin position="9"/>
        <end position="64"/>
    </location>
</feature>
<comment type="caution">
    <text evidence="5">The sequence shown here is derived from an EMBL/GenBank/DDBJ whole genome shotgun (WGS) entry which is preliminary data.</text>
</comment>
<dbReference type="SMART" id="SM00530">
    <property type="entry name" value="HTH_XRE"/>
    <property type="match status" value="1"/>
</dbReference>
<dbReference type="SUPFAM" id="SSF54631">
    <property type="entry name" value="CBS-domain pair"/>
    <property type="match status" value="1"/>
</dbReference>
<dbReference type="Gene3D" id="1.10.260.40">
    <property type="entry name" value="lambda repressor-like DNA-binding domains"/>
    <property type="match status" value="1"/>
</dbReference>
<dbReference type="Pfam" id="PF01381">
    <property type="entry name" value="HTH_3"/>
    <property type="match status" value="1"/>
</dbReference>
<keyword evidence="1 2" id="KW-0129">CBS domain</keyword>
<dbReference type="PIRSF" id="PIRSF037253">
    <property type="entry name" value="HTH_CBS_prd"/>
    <property type="match status" value="1"/>
</dbReference>
<dbReference type="PROSITE" id="PS51371">
    <property type="entry name" value="CBS"/>
    <property type="match status" value="1"/>
</dbReference>
<dbReference type="PANTHER" id="PTHR43080:SF4">
    <property type="entry name" value="CRO-LIKE PROTEIN"/>
    <property type="match status" value="1"/>
</dbReference>
<dbReference type="GO" id="GO:0003677">
    <property type="term" value="F:DNA binding"/>
    <property type="evidence" value="ECO:0007669"/>
    <property type="project" value="InterPro"/>
</dbReference>
<dbReference type="InterPro" id="IPR051257">
    <property type="entry name" value="Diverse_CBS-Domain"/>
</dbReference>
<reference evidence="5 6" key="1">
    <citation type="journal article" date="2016" name="Sci. Rep.">
        <title>Metabolic traits of an uncultured archaeal lineage -MSBL1- from brine pools of the Red Sea.</title>
        <authorList>
            <person name="Mwirichia R."/>
            <person name="Alam I."/>
            <person name="Rashid M."/>
            <person name="Vinu M."/>
            <person name="Ba-Alawi W."/>
            <person name="Anthony Kamau A."/>
            <person name="Kamanda Ngugi D."/>
            <person name="Goker M."/>
            <person name="Klenk H.P."/>
            <person name="Bajic V."/>
            <person name="Stingl U."/>
        </authorList>
    </citation>
    <scope>NUCLEOTIDE SEQUENCE [LARGE SCALE GENOMIC DNA]</scope>
    <source>
        <strain evidence="5">SCGC-AAA259B11</strain>
    </source>
</reference>
<dbReference type="CDD" id="cd00093">
    <property type="entry name" value="HTH_XRE"/>
    <property type="match status" value="1"/>
</dbReference>
<proteinExistence type="predicted"/>
<evidence type="ECO:0008006" key="7">
    <source>
        <dbReference type="Google" id="ProtNLM"/>
    </source>
</evidence>
<dbReference type="SMART" id="SM00116">
    <property type="entry name" value="CBS"/>
    <property type="match status" value="2"/>
</dbReference>
<gene>
    <name evidence="5" type="ORF">AKJ61_00695</name>
</gene>
<accession>A0A133U8A4</accession>
<protein>
    <recommendedName>
        <fullName evidence="7">Transcriptional regulator</fullName>
    </recommendedName>
</protein>
<evidence type="ECO:0000259" key="3">
    <source>
        <dbReference type="PROSITE" id="PS50943"/>
    </source>
</evidence>
<dbReference type="SUPFAM" id="SSF47413">
    <property type="entry name" value="lambda repressor-like DNA-binding domains"/>
    <property type="match status" value="1"/>
</dbReference>
<evidence type="ECO:0000313" key="6">
    <source>
        <dbReference type="Proteomes" id="UP000070184"/>
    </source>
</evidence>
<evidence type="ECO:0000256" key="2">
    <source>
        <dbReference type="PROSITE-ProRule" id="PRU00703"/>
    </source>
</evidence>
<dbReference type="InterPro" id="IPR017158">
    <property type="entry name" value="Tscrpt-reg_CBS-contain_prd"/>
</dbReference>
<evidence type="ECO:0000313" key="5">
    <source>
        <dbReference type="EMBL" id="KXA90432.1"/>
    </source>
</evidence>
<dbReference type="PROSITE" id="PS50943">
    <property type="entry name" value="HTH_CROC1"/>
    <property type="match status" value="1"/>
</dbReference>
<dbReference type="InterPro" id="IPR010982">
    <property type="entry name" value="Lambda_DNA-bd_dom_sf"/>
</dbReference>
<feature type="domain" description="CBS" evidence="4">
    <location>
        <begin position="71"/>
        <end position="126"/>
    </location>
</feature>
<dbReference type="InterPro" id="IPR000644">
    <property type="entry name" value="CBS_dom"/>
</dbReference>
<dbReference type="AlphaFoldDB" id="A0A133U8A4"/>
<sequence length="187" mass="20822">MRIVNPSEIRTLRTKIGLTQSELARRAEISQAYIAKIETGQADPKFSTLKKISKALQQATTGEKLTAQQVMEKPIISTKPDDEIKRAIKLMESNDISQMPVIEKEKQVGSISEETIIRKISSGENLFKLVEGKVKDIMIDPFPTVGLETDLDTIFHLLEHSPAVLVLKEGKPTGIITKADILQLSMR</sequence>
<evidence type="ECO:0000259" key="4">
    <source>
        <dbReference type="PROSITE" id="PS51371"/>
    </source>
</evidence>
<dbReference type="Gene3D" id="3.10.580.10">
    <property type="entry name" value="CBS-domain"/>
    <property type="match status" value="1"/>
</dbReference>
<organism evidence="5 6">
    <name type="scientific">candidate division MSBL1 archaeon SCGC-AAA259B11</name>
    <dbReference type="NCBI Taxonomy" id="1698260"/>
    <lineage>
        <taxon>Archaea</taxon>
        <taxon>Methanobacteriati</taxon>
        <taxon>Methanobacteriota</taxon>
        <taxon>candidate division MSBL1</taxon>
    </lineage>
</organism>
<name>A0A133U8A4_9EURY</name>
<evidence type="ECO:0000256" key="1">
    <source>
        <dbReference type="ARBA" id="ARBA00023122"/>
    </source>
</evidence>
<dbReference type="Pfam" id="PF00571">
    <property type="entry name" value="CBS"/>
    <property type="match status" value="2"/>
</dbReference>
<dbReference type="InterPro" id="IPR046342">
    <property type="entry name" value="CBS_dom_sf"/>
</dbReference>
<dbReference type="EMBL" id="LHXK01000005">
    <property type="protein sequence ID" value="KXA90432.1"/>
    <property type="molecule type" value="Genomic_DNA"/>
</dbReference>
<dbReference type="Proteomes" id="UP000070184">
    <property type="component" value="Unassembled WGS sequence"/>
</dbReference>